<sequence length="68" mass="7985">MFSSRRLRQSTVSFSPTMKDKLMAASTNLFIYFQKFLRFFQKGLTIMTNSVLVKCQAKFFLQTCARSR</sequence>
<name>A0AAV2BBI3_9ARAC</name>
<gene>
    <name evidence="1" type="ORF">LARSCL_LOCUS17756</name>
</gene>
<organism evidence="1 2">
    <name type="scientific">Larinioides sclopetarius</name>
    <dbReference type="NCBI Taxonomy" id="280406"/>
    <lineage>
        <taxon>Eukaryota</taxon>
        <taxon>Metazoa</taxon>
        <taxon>Ecdysozoa</taxon>
        <taxon>Arthropoda</taxon>
        <taxon>Chelicerata</taxon>
        <taxon>Arachnida</taxon>
        <taxon>Araneae</taxon>
        <taxon>Araneomorphae</taxon>
        <taxon>Entelegynae</taxon>
        <taxon>Araneoidea</taxon>
        <taxon>Araneidae</taxon>
        <taxon>Larinioides</taxon>
    </lineage>
</organism>
<dbReference type="AlphaFoldDB" id="A0AAV2BBI3"/>
<feature type="non-terminal residue" evidence="1">
    <location>
        <position position="68"/>
    </location>
</feature>
<proteinExistence type="predicted"/>
<comment type="caution">
    <text evidence="1">The sequence shown here is derived from an EMBL/GenBank/DDBJ whole genome shotgun (WGS) entry which is preliminary data.</text>
</comment>
<evidence type="ECO:0000313" key="2">
    <source>
        <dbReference type="Proteomes" id="UP001497382"/>
    </source>
</evidence>
<evidence type="ECO:0000313" key="1">
    <source>
        <dbReference type="EMBL" id="CAL1292608.1"/>
    </source>
</evidence>
<accession>A0AAV2BBI3</accession>
<protein>
    <submittedName>
        <fullName evidence="1">Uncharacterized protein</fullName>
    </submittedName>
</protein>
<keyword evidence="2" id="KW-1185">Reference proteome</keyword>
<reference evidence="1 2" key="1">
    <citation type="submission" date="2024-04" db="EMBL/GenBank/DDBJ databases">
        <authorList>
            <person name="Rising A."/>
            <person name="Reimegard J."/>
            <person name="Sonavane S."/>
            <person name="Akerstrom W."/>
            <person name="Nylinder S."/>
            <person name="Hedman E."/>
            <person name="Kallberg Y."/>
        </authorList>
    </citation>
    <scope>NUCLEOTIDE SEQUENCE [LARGE SCALE GENOMIC DNA]</scope>
</reference>
<dbReference type="EMBL" id="CAXIEN010000309">
    <property type="protein sequence ID" value="CAL1292608.1"/>
    <property type="molecule type" value="Genomic_DNA"/>
</dbReference>
<dbReference type="Proteomes" id="UP001497382">
    <property type="component" value="Unassembled WGS sequence"/>
</dbReference>